<organism evidence="2 3">
    <name type="scientific">Araneus ventricosus</name>
    <name type="common">Orbweaver spider</name>
    <name type="synonym">Epeira ventricosa</name>
    <dbReference type="NCBI Taxonomy" id="182803"/>
    <lineage>
        <taxon>Eukaryota</taxon>
        <taxon>Metazoa</taxon>
        <taxon>Ecdysozoa</taxon>
        <taxon>Arthropoda</taxon>
        <taxon>Chelicerata</taxon>
        <taxon>Arachnida</taxon>
        <taxon>Araneae</taxon>
        <taxon>Araneomorphae</taxon>
        <taxon>Entelegynae</taxon>
        <taxon>Araneoidea</taxon>
        <taxon>Araneidae</taxon>
        <taxon>Araneus</taxon>
    </lineage>
</organism>
<keyword evidence="1" id="KW-0472">Membrane</keyword>
<evidence type="ECO:0000313" key="2">
    <source>
        <dbReference type="EMBL" id="GBO18817.1"/>
    </source>
</evidence>
<sequence length="111" mass="13438">MDLCSESSQNSYRRKRKLRRILFRRMEEVQVRIVCTFEQKGLSHIRDRKKGLLTGYYRTQLLLFIGGCFYKPVIFLVEITTDKKIMVVKRESTEDRYRFRPDDFKISFGTR</sequence>
<keyword evidence="1" id="KW-1133">Transmembrane helix</keyword>
<gene>
    <name evidence="2" type="ORF">AVEN_171918_1</name>
</gene>
<evidence type="ECO:0000313" key="3">
    <source>
        <dbReference type="Proteomes" id="UP000499080"/>
    </source>
</evidence>
<keyword evidence="3" id="KW-1185">Reference proteome</keyword>
<dbReference type="AlphaFoldDB" id="A0A4Y2V513"/>
<keyword evidence="1" id="KW-0812">Transmembrane</keyword>
<reference evidence="2 3" key="1">
    <citation type="journal article" date="2019" name="Sci. Rep.">
        <title>Orb-weaving spider Araneus ventricosus genome elucidates the spidroin gene catalogue.</title>
        <authorList>
            <person name="Kono N."/>
            <person name="Nakamura H."/>
            <person name="Ohtoshi R."/>
            <person name="Moran D.A.P."/>
            <person name="Shinohara A."/>
            <person name="Yoshida Y."/>
            <person name="Fujiwara M."/>
            <person name="Mori M."/>
            <person name="Tomita M."/>
            <person name="Arakawa K."/>
        </authorList>
    </citation>
    <scope>NUCLEOTIDE SEQUENCE [LARGE SCALE GENOMIC DNA]</scope>
</reference>
<accession>A0A4Y2V513</accession>
<protein>
    <submittedName>
        <fullName evidence="2">Uncharacterized protein</fullName>
    </submittedName>
</protein>
<proteinExistence type="predicted"/>
<name>A0A4Y2V513_ARAVE</name>
<comment type="caution">
    <text evidence="2">The sequence shown here is derived from an EMBL/GenBank/DDBJ whole genome shotgun (WGS) entry which is preliminary data.</text>
</comment>
<feature type="transmembrane region" description="Helical" evidence="1">
    <location>
        <begin position="61"/>
        <end position="80"/>
    </location>
</feature>
<evidence type="ECO:0000256" key="1">
    <source>
        <dbReference type="SAM" id="Phobius"/>
    </source>
</evidence>
<dbReference type="EMBL" id="BGPR01042417">
    <property type="protein sequence ID" value="GBO18817.1"/>
    <property type="molecule type" value="Genomic_DNA"/>
</dbReference>
<dbReference type="Proteomes" id="UP000499080">
    <property type="component" value="Unassembled WGS sequence"/>
</dbReference>